<reference evidence="12" key="1">
    <citation type="submission" date="2016-09" db="EMBL/GenBank/DDBJ databases">
        <title>Draft genome sequence of a novel species of the family Streptococcaceae isolated from flowers.</title>
        <authorList>
            <person name="Chuah L.-O."/>
            <person name="Yap K.-P."/>
            <person name="Thong K.L."/>
            <person name="Liong M.T."/>
            <person name="Ahmad R."/>
            <person name="Rusul G."/>
        </authorList>
    </citation>
    <scope>NUCLEOTIDE SEQUENCE [LARGE SCALE GENOMIC DNA]</scope>
    <source>
        <strain evidence="12">DF1</strain>
    </source>
</reference>
<dbReference type="SUPFAM" id="SSF52440">
    <property type="entry name" value="PreATP-grasp domain"/>
    <property type="match status" value="1"/>
</dbReference>
<dbReference type="GO" id="GO:0034028">
    <property type="term" value="F:5-(carboxyamino)imidazole ribonucleotide synthase activity"/>
    <property type="evidence" value="ECO:0007669"/>
    <property type="project" value="UniProtKB-UniRule"/>
</dbReference>
<dbReference type="GO" id="GO:0005524">
    <property type="term" value="F:ATP binding"/>
    <property type="evidence" value="ECO:0007669"/>
    <property type="project" value="UniProtKB-UniRule"/>
</dbReference>
<sequence length="376" mass="41487">MINLTKDLILPGATIGIVGGGQLGQMMITSAKEMGYKVIVLDPTADCPAGQMADSQIVASYDDFQSLKELAEKSDVVTYEFENVSVETLEKLSDTINLPQGTNLLAKTQDRLTEKEFLESCGVDIAPHKQVETSEQLGNALEEIGYPSVLKTIRGGYDGKGQYVLKSVEDISDAEKLLSTGAVCELEAWVPFDKEISVIVAGNGYEFKVFPVVENIHVNNILHETIAPARVSDDISEKAKEIGLIIAEKLDLRGVLAIEMFLTKDGKIYVNELAPRPHNSGHYSIEACNFSQFDAHIRGVLGWPLADVELLSPALMVNVLGQHIEGTYDLIPQKNDWHFHNYGKEESKVNRKMGHITILNDCIEKTLGEVEKTKIW</sequence>
<dbReference type="Pfam" id="PF22660">
    <property type="entry name" value="RS_preATP-grasp-like"/>
    <property type="match status" value="1"/>
</dbReference>
<dbReference type="SUPFAM" id="SSF56059">
    <property type="entry name" value="Glutathione synthetase ATP-binding domain-like"/>
    <property type="match status" value="1"/>
</dbReference>
<comment type="catalytic activity">
    <reaction evidence="8 9">
        <text>5-amino-1-(5-phospho-beta-D-ribosyl)imidazole + hydrogencarbonate + ATP = 5-carboxyamino-1-(5-phospho-D-ribosyl)imidazole + ADP + phosphate + 2 H(+)</text>
        <dbReference type="Rhea" id="RHEA:19317"/>
        <dbReference type="ChEBI" id="CHEBI:15378"/>
        <dbReference type="ChEBI" id="CHEBI:17544"/>
        <dbReference type="ChEBI" id="CHEBI:30616"/>
        <dbReference type="ChEBI" id="CHEBI:43474"/>
        <dbReference type="ChEBI" id="CHEBI:58730"/>
        <dbReference type="ChEBI" id="CHEBI:137981"/>
        <dbReference type="ChEBI" id="CHEBI:456216"/>
        <dbReference type="EC" id="6.3.4.18"/>
    </reaction>
</comment>
<dbReference type="Gene3D" id="3.30.470.20">
    <property type="entry name" value="ATP-grasp fold, B domain"/>
    <property type="match status" value="1"/>
</dbReference>
<dbReference type="NCBIfam" id="NF004676">
    <property type="entry name" value="PRK06019.1-2"/>
    <property type="match status" value="1"/>
</dbReference>
<keyword evidence="3 8" id="KW-0436">Ligase</keyword>
<dbReference type="InterPro" id="IPR003135">
    <property type="entry name" value="ATP-grasp_carboxylate-amine"/>
</dbReference>
<dbReference type="Gene3D" id="3.30.1490.20">
    <property type="entry name" value="ATP-grasp fold, A domain"/>
    <property type="match status" value="1"/>
</dbReference>
<comment type="similarity">
    <text evidence="8 9">Belongs to the PurK/PurT family.</text>
</comment>
<dbReference type="PROSITE" id="PS50975">
    <property type="entry name" value="ATP_GRASP"/>
    <property type="match status" value="1"/>
</dbReference>
<protein>
    <recommendedName>
        <fullName evidence="8 9">N5-carboxyaminoimidazole ribonucleotide synthase</fullName>
        <shortName evidence="8 9">N5-CAIR synthase</shortName>
        <ecNumber evidence="8 9">6.3.4.18</ecNumber>
    </recommendedName>
    <alternativeName>
        <fullName evidence="8 9">5-(carboxyamino)imidazole ribonucleotide synthetase</fullName>
    </alternativeName>
</protein>
<comment type="cofactor">
    <cofactor evidence="1">
        <name>Mn(2+)</name>
        <dbReference type="ChEBI" id="CHEBI:29035"/>
    </cofactor>
</comment>
<dbReference type="FunFam" id="3.30.470.20:FF:000029">
    <property type="entry name" value="N5-carboxyaminoimidazole ribonucleotide synthase"/>
    <property type="match status" value="1"/>
</dbReference>
<feature type="binding site" evidence="8">
    <location>
        <position position="151"/>
    </location>
    <ligand>
        <name>ATP</name>
        <dbReference type="ChEBI" id="CHEBI:30616"/>
    </ligand>
</feature>
<feature type="binding site" evidence="8">
    <location>
        <position position="195"/>
    </location>
    <ligand>
        <name>ATP</name>
        <dbReference type="ChEBI" id="CHEBI:30616"/>
    </ligand>
</feature>
<dbReference type="InterPro" id="IPR016185">
    <property type="entry name" value="PreATP-grasp_dom_sf"/>
</dbReference>
<dbReference type="GO" id="GO:0005829">
    <property type="term" value="C:cytosol"/>
    <property type="evidence" value="ECO:0007669"/>
    <property type="project" value="TreeGrafter"/>
</dbReference>
<comment type="cofactor">
    <cofactor evidence="2">
        <name>Mg(2+)</name>
        <dbReference type="ChEBI" id="CHEBI:18420"/>
    </cofactor>
</comment>
<comment type="pathway">
    <text evidence="8 9">Purine metabolism; IMP biosynthesis via de novo pathway; 5-amino-1-(5-phospho-D-ribosyl)imidazole-4-carboxylate from 5-amino-1-(5-phospho-D-ribosyl)imidazole (N5-CAIR route): step 1/2.</text>
</comment>
<comment type="subunit">
    <text evidence="8 9">Homodimer.</text>
</comment>
<dbReference type="HAMAP" id="MF_01928">
    <property type="entry name" value="PurK"/>
    <property type="match status" value="1"/>
</dbReference>
<dbReference type="FunFam" id="3.30.1490.20:FF:000015">
    <property type="entry name" value="N5-carboxyaminoimidazole ribonucleotide synthase"/>
    <property type="match status" value="1"/>
</dbReference>
<dbReference type="NCBIfam" id="NF004679">
    <property type="entry name" value="PRK06019.1-5"/>
    <property type="match status" value="1"/>
</dbReference>
<dbReference type="Gene3D" id="3.40.50.20">
    <property type="match status" value="1"/>
</dbReference>
<dbReference type="InterPro" id="IPR040686">
    <property type="entry name" value="PurK_C"/>
</dbReference>
<dbReference type="PANTHER" id="PTHR11609:SF5">
    <property type="entry name" value="PHOSPHORIBOSYLAMINOIMIDAZOLE CARBOXYLASE"/>
    <property type="match status" value="1"/>
</dbReference>
<evidence type="ECO:0000256" key="1">
    <source>
        <dbReference type="ARBA" id="ARBA00001936"/>
    </source>
</evidence>
<dbReference type="SUPFAM" id="SSF51246">
    <property type="entry name" value="Rudiment single hybrid motif"/>
    <property type="match status" value="1"/>
</dbReference>
<comment type="caution">
    <text evidence="11">The sequence shown here is derived from an EMBL/GenBank/DDBJ whole genome shotgun (WGS) entry which is preliminary data.</text>
</comment>
<evidence type="ECO:0000256" key="5">
    <source>
        <dbReference type="ARBA" id="ARBA00022755"/>
    </source>
</evidence>
<feature type="binding site" evidence="8">
    <location>
        <begin position="156"/>
        <end position="162"/>
    </location>
    <ligand>
        <name>ATP</name>
        <dbReference type="ChEBI" id="CHEBI:30616"/>
    </ligand>
</feature>
<dbReference type="EMBL" id="MKIR01000012">
    <property type="protein sequence ID" value="OFI49299.1"/>
    <property type="molecule type" value="Genomic_DNA"/>
</dbReference>
<keyword evidence="4 8" id="KW-0547">Nucleotide-binding</keyword>
<name>A0A1E8GM16_9LACT</name>
<dbReference type="GO" id="GO:0006189">
    <property type="term" value="P:'de novo' IMP biosynthetic process"/>
    <property type="evidence" value="ECO:0007669"/>
    <property type="project" value="UniProtKB-UniRule"/>
</dbReference>
<proteinExistence type="inferred from homology"/>
<feature type="binding site" evidence="8">
    <location>
        <position position="217"/>
    </location>
    <ligand>
        <name>ATP</name>
        <dbReference type="ChEBI" id="CHEBI:30616"/>
    </ligand>
</feature>
<dbReference type="OrthoDB" id="9804625at2"/>
<dbReference type="AlphaFoldDB" id="A0A1E8GM16"/>
<comment type="function">
    <text evidence="9">Catalyzes the ATP-dependent conversion of 5-aminoimidazole ribonucleotide (AIR) and HCO(3)- to N5-carboxyaminoimidazole ribonucleotide (N5-CAIR).</text>
</comment>
<dbReference type="EC" id="6.3.4.18" evidence="8 9"/>
<dbReference type="InterPro" id="IPR011054">
    <property type="entry name" value="Rudment_hybrid_motif"/>
</dbReference>
<dbReference type="InterPro" id="IPR013815">
    <property type="entry name" value="ATP_grasp_subdomain_1"/>
</dbReference>
<dbReference type="GO" id="GO:0004638">
    <property type="term" value="F:phosphoribosylaminoimidazole carboxylase activity"/>
    <property type="evidence" value="ECO:0007669"/>
    <property type="project" value="InterPro"/>
</dbReference>
<evidence type="ECO:0000256" key="3">
    <source>
        <dbReference type="ARBA" id="ARBA00022598"/>
    </source>
</evidence>
<feature type="domain" description="ATP-grasp" evidence="10">
    <location>
        <begin position="115"/>
        <end position="301"/>
    </location>
</feature>
<dbReference type="FunFam" id="3.40.50.20:FF:000016">
    <property type="entry name" value="N5-carboxyaminoimidazole ribonucleotide synthase"/>
    <property type="match status" value="1"/>
</dbReference>
<keyword evidence="6 8" id="KW-0067">ATP-binding</keyword>
<dbReference type="NCBIfam" id="TIGR01161">
    <property type="entry name" value="purK"/>
    <property type="match status" value="1"/>
</dbReference>
<keyword evidence="12" id="KW-1185">Reference proteome</keyword>
<feature type="binding site" evidence="8">
    <location>
        <position position="111"/>
    </location>
    <ligand>
        <name>ATP</name>
        <dbReference type="ChEBI" id="CHEBI:30616"/>
    </ligand>
</feature>
<dbReference type="InterPro" id="IPR054350">
    <property type="entry name" value="PurT/PurK_preATP-grasp"/>
</dbReference>
<dbReference type="STRING" id="1859473.BG261_01585"/>
<evidence type="ECO:0000313" key="12">
    <source>
        <dbReference type="Proteomes" id="UP000178622"/>
    </source>
</evidence>
<evidence type="ECO:0000256" key="7">
    <source>
        <dbReference type="ARBA" id="ARBA00023211"/>
    </source>
</evidence>
<evidence type="ECO:0000256" key="8">
    <source>
        <dbReference type="HAMAP-Rule" id="MF_01928"/>
    </source>
</evidence>
<comment type="function">
    <text evidence="8">Catalyzes the ATP-dependent conversion of 5-aminoimidazole ribonucleotide (AIR) and HCO(3)(-) to N5-carboxyaminoimidazole ribonucleotide (N5-CAIR).</text>
</comment>
<dbReference type="RefSeq" id="WP_070791824.1">
    <property type="nucleotide sequence ID" value="NZ_MKIR01000012.1"/>
</dbReference>
<feature type="binding site" evidence="8">
    <location>
        <begin position="187"/>
        <end position="190"/>
    </location>
    <ligand>
        <name>ATP</name>
        <dbReference type="ChEBI" id="CHEBI:30616"/>
    </ligand>
</feature>
<dbReference type="Proteomes" id="UP000178622">
    <property type="component" value="Unassembled WGS sequence"/>
</dbReference>
<dbReference type="GO" id="GO:0046872">
    <property type="term" value="F:metal ion binding"/>
    <property type="evidence" value="ECO:0007669"/>
    <property type="project" value="InterPro"/>
</dbReference>
<evidence type="ECO:0000256" key="4">
    <source>
        <dbReference type="ARBA" id="ARBA00022741"/>
    </source>
</evidence>
<organism evidence="11 12">
    <name type="scientific">Floricoccus tropicus</name>
    <dbReference type="NCBI Taxonomy" id="1859473"/>
    <lineage>
        <taxon>Bacteria</taxon>
        <taxon>Bacillati</taxon>
        <taxon>Bacillota</taxon>
        <taxon>Bacilli</taxon>
        <taxon>Lactobacillales</taxon>
        <taxon>Streptococcaceae</taxon>
        <taxon>Floricoccus</taxon>
    </lineage>
</organism>
<evidence type="ECO:0000256" key="9">
    <source>
        <dbReference type="RuleBase" id="RU361200"/>
    </source>
</evidence>
<evidence type="ECO:0000259" key="10">
    <source>
        <dbReference type="PROSITE" id="PS50975"/>
    </source>
</evidence>
<keyword evidence="5 8" id="KW-0658">Purine biosynthesis</keyword>
<evidence type="ECO:0000313" key="11">
    <source>
        <dbReference type="EMBL" id="OFI49299.1"/>
    </source>
</evidence>
<dbReference type="Pfam" id="PF17769">
    <property type="entry name" value="PurK_C"/>
    <property type="match status" value="1"/>
</dbReference>
<dbReference type="Pfam" id="PF02222">
    <property type="entry name" value="ATP-grasp"/>
    <property type="match status" value="1"/>
</dbReference>
<keyword evidence="7" id="KW-0464">Manganese</keyword>
<dbReference type="UniPathway" id="UPA00074">
    <property type="reaction ID" value="UER00942"/>
</dbReference>
<accession>A0A1E8GM16</accession>
<evidence type="ECO:0000256" key="2">
    <source>
        <dbReference type="ARBA" id="ARBA00001946"/>
    </source>
</evidence>
<evidence type="ECO:0000256" key="6">
    <source>
        <dbReference type="ARBA" id="ARBA00022840"/>
    </source>
</evidence>
<dbReference type="NCBIfam" id="NF004675">
    <property type="entry name" value="PRK06019.1-1"/>
    <property type="match status" value="1"/>
</dbReference>
<gene>
    <name evidence="8 9" type="primary">purK</name>
    <name evidence="11" type="ORF">BG261_01585</name>
</gene>
<dbReference type="InterPro" id="IPR005875">
    <property type="entry name" value="PurK"/>
</dbReference>
<dbReference type="PANTHER" id="PTHR11609">
    <property type="entry name" value="PURINE BIOSYNTHESIS PROTEIN 6/7, PUR6/7"/>
    <property type="match status" value="1"/>
</dbReference>
<dbReference type="InterPro" id="IPR011761">
    <property type="entry name" value="ATP-grasp"/>
</dbReference>
<feature type="binding site" evidence="8">
    <location>
        <begin position="271"/>
        <end position="272"/>
    </location>
    <ligand>
        <name>ATP</name>
        <dbReference type="ChEBI" id="CHEBI:30616"/>
    </ligand>
</feature>